<evidence type="ECO:0000313" key="3">
    <source>
        <dbReference type="EMBL" id="TNY22944.1"/>
    </source>
</evidence>
<dbReference type="AlphaFoldDB" id="A0A5C5G3R0"/>
<comment type="caution">
    <text evidence="3">The sequence shown here is derived from an EMBL/GenBank/DDBJ whole genome shotgun (WGS) entry which is preliminary data.</text>
</comment>
<sequence>MHGLPRRLPLPALSTATALASAAVLDMRPSAYNCASLRVAARHQRRLATPRPGAHRSSAFSSSLLQPDPDDLTSLVSQAGVVKYRARRPARRFGFARPGPAASRARC</sequence>
<feature type="chain" id="PRO_5023125340" evidence="2">
    <location>
        <begin position="23"/>
        <end position="107"/>
    </location>
</feature>
<dbReference type="Proteomes" id="UP000311382">
    <property type="component" value="Unassembled WGS sequence"/>
</dbReference>
<dbReference type="EMBL" id="SOZI01000018">
    <property type="protein sequence ID" value="TNY22944.1"/>
    <property type="molecule type" value="Genomic_DNA"/>
</dbReference>
<feature type="region of interest" description="Disordered" evidence="1">
    <location>
        <begin position="45"/>
        <end position="65"/>
    </location>
</feature>
<name>A0A5C5G3R0_9BASI</name>
<accession>A0A5C5G3R0</accession>
<evidence type="ECO:0000256" key="2">
    <source>
        <dbReference type="SAM" id="SignalP"/>
    </source>
</evidence>
<organism evidence="3 4">
    <name type="scientific">Rhodotorula diobovata</name>
    <dbReference type="NCBI Taxonomy" id="5288"/>
    <lineage>
        <taxon>Eukaryota</taxon>
        <taxon>Fungi</taxon>
        <taxon>Dikarya</taxon>
        <taxon>Basidiomycota</taxon>
        <taxon>Pucciniomycotina</taxon>
        <taxon>Microbotryomycetes</taxon>
        <taxon>Sporidiobolales</taxon>
        <taxon>Sporidiobolaceae</taxon>
        <taxon>Rhodotorula</taxon>
    </lineage>
</organism>
<proteinExistence type="predicted"/>
<keyword evidence="4" id="KW-1185">Reference proteome</keyword>
<protein>
    <submittedName>
        <fullName evidence="3">Uncharacterized protein</fullName>
    </submittedName>
</protein>
<keyword evidence="2" id="KW-0732">Signal</keyword>
<evidence type="ECO:0000313" key="4">
    <source>
        <dbReference type="Proteomes" id="UP000311382"/>
    </source>
</evidence>
<gene>
    <name evidence="3" type="ORF">DMC30DRAFT_95112</name>
</gene>
<evidence type="ECO:0000256" key="1">
    <source>
        <dbReference type="SAM" id="MobiDB-lite"/>
    </source>
</evidence>
<feature type="signal peptide" evidence="2">
    <location>
        <begin position="1"/>
        <end position="22"/>
    </location>
</feature>
<reference evidence="3 4" key="1">
    <citation type="submission" date="2019-03" db="EMBL/GenBank/DDBJ databases">
        <title>Rhodosporidium diobovatum UCD-FST 08-225 genome sequencing, assembly, and annotation.</title>
        <authorList>
            <person name="Fakankun I.U."/>
            <person name="Fristensky B."/>
            <person name="Levin D.B."/>
        </authorList>
    </citation>
    <scope>NUCLEOTIDE SEQUENCE [LARGE SCALE GENOMIC DNA]</scope>
    <source>
        <strain evidence="3 4">UCD-FST 08-225</strain>
    </source>
</reference>